<evidence type="ECO:0000313" key="1">
    <source>
        <dbReference type="EMBL" id="SFU45381.1"/>
    </source>
</evidence>
<dbReference type="AlphaFoldDB" id="A0A1I7GAI3"/>
<organism evidence="1 2">
    <name type="scientific">Pseudoduganella namucuonensis</name>
    <dbReference type="NCBI Taxonomy" id="1035707"/>
    <lineage>
        <taxon>Bacteria</taxon>
        <taxon>Pseudomonadati</taxon>
        <taxon>Pseudomonadota</taxon>
        <taxon>Betaproteobacteria</taxon>
        <taxon>Burkholderiales</taxon>
        <taxon>Oxalobacteraceae</taxon>
        <taxon>Telluria group</taxon>
        <taxon>Pseudoduganella</taxon>
    </lineage>
</organism>
<sequence>MSVCKRCGAEFSCAMADGGDGGPCWCTAMPPAVPVPAADTDVSCWCPACLKLHIENKRRGGEADPAAKHQ</sequence>
<protein>
    <submittedName>
        <fullName evidence="1">Cysteine-rich CWC</fullName>
    </submittedName>
</protein>
<dbReference type="RefSeq" id="WP_093554085.1">
    <property type="nucleotide sequence ID" value="NZ_FPBO01000003.1"/>
</dbReference>
<evidence type="ECO:0000313" key="2">
    <source>
        <dbReference type="Proteomes" id="UP000199391"/>
    </source>
</evidence>
<dbReference type="Proteomes" id="UP000199391">
    <property type="component" value="Unassembled WGS sequence"/>
</dbReference>
<dbReference type="Pfam" id="PF14375">
    <property type="entry name" value="Cys_rich_CWC"/>
    <property type="match status" value="1"/>
</dbReference>
<dbReference type="OrthoDB" id="331868at2"/>
<proteinExistence type="predicted"/>
<name>A0A1I7GAI3_9BURK</name>
<keyword evidence="2" id="KW-1185">Reference proteome</keyword>
<dbReference type="EMBL" id="FPBO01000003">
    <property type="protein sequence ID" value="SFU45381.1"/>
    <property type="molecule type" value="Genomic_DNA"/>
</dbReference>
<dbReference type="InterPro" id="IPR032720">
    <property type="entry name" value="Cys_rich_CWC"/>
</dbReference>
<gene>
    <name evidence="1" type="ORF">SAMN05216552_1003184</name>
</gene>
<accession>A0A1I7GAI3</accession>
<reference evidence="2" key="1">
    <citation type="submission" date="2016-10" db="EMBL/GenBank/DDBJ databases">
        <authorList>
            <person name="Varghese N."/>
            <person name="Submissions S."/>
        </authorList>
    </citation>
    <scope>NUCLEOTIDE SEQUENCE [LARGE SCALE GENOMIC DNA]</scope>
    <source>
        <strain evidence="2">CGMCC 1.11014</strain>
    </source>
</reference>
<dbReference type="STRING" id="1035707.SAMN05216552_1003184"/>